<comment type="caution">
    <text evidence="2">The sequence shown here is derived from an EMBL/GenBank/DDBJ whole genome shotgun (WGS) entry which is preliminary data.</text>
</comment>
<gene>
    <name evidence="2" type="ORF">PRUB_b0430</name>
</gene>
<sequence>MQYFAVGMLSMLGMIGTTHANLDISQLSAYKVAEHEYVTYEGSIGVSKLAGTTLFDEGTEGISLYHVDNQGITFKRQYPKSHFVEPTNIVVEYELSDDGNKLLSIDRHNEIAKIWQINTDFSLALITEINFNTPPEAMTFVELDFQDGHYILYGQTEENTFVRTVFYWDQANDRFSQQSRSTLNNPTPPHEIAFHSYPEQELIIAISPQTLFVYKQSAQGFELTLQQDFDFGSQDRIMSKLDTINHRLLVHNWTETIALDLDADNNVSDVTLLANASMFGLNITAHNVHPTADHIIARTLHCLHTLNLNDTNTYTATPLLCNSAIDTINDINPDGNRLLVSGGDISVVDLSNINDVEIITRPIEQGRVKTAGNGNVNLPLGEHSSLNYNRTLLTHTHLTPELGQTFVSESPLTLDTTAECRFACQAWFALGKEVVALNEDQFIRYSVEGDEETLHSTSGTLTLADKLPLERWYKAIALNDTDFILIDGTSMFVFTRTEAGFAHKFTQPLETPIDFRFFGDSGADFISKNNQLHIFDRDNKQLAHYEYTGNELAYTATPFGPLDSGALFERNLAAYMLNDRLIVETVRGYLDTKTIKLFKIEDNTLIEEASLPGALLAPPHSLSAEQMVLFVDQRDDKVFVFDASVDDSLIEVGDYTGYDGSYTAKDQLLHFYGQGSVFIGEALKPLSGTLDITTLQGVEAEFDLNELFNAALQGKLTFAAENLPLGLTLSEQGIMHFDGTELYDTTIAVDVMDIHQRSVTFSVLNSYVPGPQAIDSLLIEVTQNEAHTVDLKTLVTDALAVAVNDVVGDMTLSDSTLTITFTEPGEYQLPFSAVNVQGAITTHILQFDVSEQASDQGDDSDAEKNPDDGEQDSGNGDSEGGETETKTDENTTSNTGNASSTTNTASTAKSEGGSGGSMAWLLMAMALLLPARSRTRLMR</sequence>
<name>A0A8T0BZU6_9GAMM</name>
<dbReference type="GeneID" id="61360187"/>
<dbReference type="EMBL" id="AHCD03000044">
    <property type="protein sequence ID" value="KAF7781269.1"/>
    <property type="molecule type" value="Genomic_DNA"/>
</dbReference>
<evidence type="ECO:0000256" key="1">
    <source>
        <dbReference type="SAM" id="MobiDB-lite"/>
    </source>
</evidence>
<dbReference type="AlphaFoldDB" id="A0A8T0BZU6"/>
<evidence type="ECO:0000313" key="3">
    <source>
        <dbReference type="Proteomes" id="UP000016480"/>
    </source>
</evidence>
<accession>A0A8T0BZU6</accession>
<feature type="compositionally biased region" description="Low complexity" evidence="1">
    <location>
        <begin position="890"/>
        <end position="908"/>
    </location>
</feature>
<feature type="region of interest" description="Disordered" evidence="1">
    <location>
        <begin position="851"/>
        <end position="916"/>
    </location>
</feature>
<evidence type="ECO:0000313" key="2">
    <source>
        <dbReference type="EMBL" id="KAF7781269.1"/>
    </source>
</evidence>
<dbReference type="SUPFAM" id="SSF75011">
    <property type="entry name" value="3-carboxy-cis,cis-mucoante lactonizing enzyme"/>
    <property type="match status" value="1"/>
</dbReference>
<protein>
    <submittedName>
        <fullName evidence="2">Uncharacterized protein</fullName>
    </submittedName>
</protein>
<reference evidence="2 3" key="1">
    <citation type="journal article" date="2012" name="J. Bacteriol.">
        <title>Genome sequence of the cycloprodigiosin-producing bacterial strain Pseudoalteromonas rubra ATCC 29570(T).</title>
        <authorList>
            <person name="Xie B.B."/>
            <person name="Shu Y.L."/>
            <person name="Qin Q.L."/>
            <person name="Rong J.C."/>
            <person name="Zhang X.Y."/>
            <person name="Chen X.L."/>
            <person name="Zhou B.C."/>
            <person name="Zhang Y.Z."/>
        </authorList>
    </citation>
    <scope>NUCLEOTIDE SEQUENCE [LARGE SCALE GENOMIC DNA]</scope>
    <source>
        <strain evidence="2 3">DSM 6842</strain>
    </source>
</reference>
<proteinExistence type="predicted"/>
<dbReference type="RefSeq" id="WP_010379946.1">
    <property type="nucleotide sequence ID" value="NZ_AHCD03000044.1"/>
</dbReference>
<dbReference type="Proteomes" id="UP000016480">
    <property type="component" value="Unassembled WGS sequence"/>
</dbReference>
<organism evidence="2 3">
    <name type="scientific">Pseudoalteromonas rubra</name>
    <dbReference type="NCBI Taxonomy" id="43658"/>
    <lineage>
        <taxon>Bacteria</taxon>
        <taxon>Pseudomonadati</taxon>
        <taxon>Pseudomonadota</taxon>
        <taxon>Gammaproteobacteria</taxon>
        <taxon>Alteromonadales</taxon>
        <taxon>Pseudoalteromonadaceae</taxon>
        <taxon>Pseudoalteromonas</taxon>
    </lineage>
</organism>